<keyword evidence="3 6" id="KW-1133">Transmembrane helix</keyword>
<dbReference type="InterPro" id="IPR044839">
    <property type="entry name" value="NDR1-like"/>
</dbReference>
<dbReference type="FunCoup" id="A0A068UEZ8">
    <property type="interactions" value="741"/>
</dbReference>
<dbReference type="EMBL" id="HG739108">
    <property type="protein sequence ID" value="CDP06857.1"/>
    <property type="molecule type" value="Genomic_DNA"/>
</dbReference>
<dbReference type="InParanoid" id="A0A068UEZ8"/>
<dbReference type="GO" id="GO:0098542">
    <property type="term" value="P:defense response to other organism"/>
    <property type="evidence" value="ECO:0007669"/>
    <property type="project" value="InterPro"/>
</dbReference>
<dbReference type="PANTHER" id="PTHR31234:SF55">
    <property type="entry name" value="LATE EMBRYOGENESIS ABUNDANT (LEA) HYDROXYPROLINE-RICH GLYCOPROTEIN FAMILY"/>
    <property type="match status" value="1"/>
</dbReference>
<proteinExistence type="predicted"/>
<dbReference type="AlphaFoldDB" id="A0A068UEZ8"/>
<evidence type="ECO:0000313" key="9">
    <source>
        <dbReference type="Proteomes" id="UP000295252"/>
    </source>
</evidence>
<accession>A0A068UEZ8</accession>
<evidence type="ECO:0000313" key="8">
    <source>
        <dbReference type="EMBL" id="CDP06857.1"/>
    </source>
</evidence>
<feature type="transmembrane region" description="Helical" evidence="6">
    <location>
        <begin position="67"/>
        <end position="89"/>
    </location>
</feature>
<evidence type="ECO:0000256" key="4">
    <source>
        <dbReference type="ARBA" id="ARBA00023136"/>
    </source>
</evidence>
<dbReference type="Proteomes" id="UP000295252">
    <property type="component" value="Chromosome I"/>
</dbReference>
<name>A0A068UEZ8_COFCA</name>
<dbReference type="STRING" id="49390.A0A068UEZ8"/>
<evidence type="ECO:0000256" key="3">
    <source>
        <dbReference type="ARBA" id="ARBA00022989"/>
    </source>
</evidence>
<keyword evidence="9" id="KW-1185">Reference proteome</keyword>
<protein>
    <recommendedName>
        <fullName evidence="7">Late embryogenesis abundant protein LEA-2 subgroup domain-containing protein</fullName>
    </recommendedName>
</protein>
<sequence length="251" mass="27539">MADPNNRPVTGYPAPTTNGHPPPPSNTSYPYAAPPPAAYYNQQYYTGPAYHQPDPDAIRRATFLRRLFAFIIAGVIILGTILFIIWLVLRPRLPEFRVDSLSVSNFNLSSSTLVSADFDVKITARNPNGKITLFYDNVEAAVYFKNFQLSQTTLPPFSQGKKNETSFTAELAAVKAYLDGDIANGINGERGKNGNVVLNVRMLMEVRFKAGAWKARRRYLKAFCGDLSVGISANASNGTLTGGPRQCRVGL</sequence>
<reference evidence="9" key="1">
    <citation type="journal article" date="2014" name="Science">
        <title>The coffee genome provides insight into the convergent evolution of caffeine biosynthesis.</title>
        <authorList>
            <person name="Denoeud F."/>
            <person name="Carretero-Paulet L."/>
            <person name="Dereeper A."/>
            <person name="Droc G."/>
            <person name="Guyot R."/>
            <person name="Pietrella M."/>
            <person name="Zheng C."/>
            <person name="Alberti A."/>
            <person name="Anthony F."/>
            <person name="Aprea G."/>
            <person name="Aury J.M."/>
            <person name="Bento P."/>
            <person name="Bernard M."/>
            <person name="Bocs S."/>
            <person name="Campa C."/>
            <person name="Cenci A."/>
            <person name="Combes M.C."/>
            <person name="Crouzillat D."/>
            <person name="Da Silva C."/>
            <person name="Daddiego L."/>
            <person name="De Bellis F."/>
            <person name="Dussert S."/>
            <person name="Garsmeur O."/>
            <person name="Gayraud T."/>
            <person name="Guignon V."/>
            <person name="Jahn K."/>
            <person name="Jamilloux V."/>
            <person name="Joet T."/>
            <person name="Labadie K."/>
            <person name="Lan T."/>
            <person name="Leclercq J."/>
            <person name="Lepelley M."/>
            <person name="Leroy T."/>
            <person name="Li L.T."/>
            <person name="Librado P."/>
            <person name="Lopez L."/>
            <person name="Munoz A."/>
            <person name="Noel B."/>
            <person name="Pallavicini A."/>
            <person name="Perrotta G."/>
            <person name="Poncet V."/>
            <person name="Pot D."/>
            <person name="Priyono X."/>
            <person name="Rigoreau M."/>
            <person name="Rouard M."/>
            <person name="Rozas J."/>
            <person name="Tranchant-Dubreuil C."/>
            <person name="VanBuren R."/>
            <person name="Zhang Q."/>
            <person name="Andrade A.C."/>
            <person name="Argout X."/>
            <person name="Bertrand B."/>
            <person name="de Kochko A."/>
            <person name="Graziosi G."/>
            <person name="Henry R.J."/>
            <person name="Jayarama X."/>
            <person name="Ming R."/>
            <person name="Nagai C."/>
            <person name="Rounsley S."/>
            <person name="Sankoff D."/>
            <person name="Giuliano G."/>
            <person name="Albert V.A."/>
            <person name="Wincker P."/>
            <person name="Lashermes P."/>
        </authorList>
    </citation>
    <scope>NUCLEOTIDE SEQUENCE [LARGE SCALE GENOMIC DNA]</scope>
    <source>
        <strain evidence="9">cv. DH200-94</strain>
    </source>
</reference>
<feature type="domain" description="Late embryogenesis abundant protein LEA-2 subgroup" evidence="7">
    <location>
        <begin position="121"/>
        <end position="210"/>
    </location>
</feature>
<comment type="subcellular location">
    <subcellularLocation>
        <location evidence="1">Membrane</location>
        <topology evidence="1">Single-pass membrane protein</topology>
    </subcellularLocation>
</comment>
<dbReference type="OrthoDB" id="1737281at2759"/>
<feature type="region of interest" description="Disordered" evidence="5">
    <location>
        <begin position="1"/>
        <end position="32"/>
    </location>
</feature>
<organism evidence="8 9">
    <name type="scientific">Coffea canephora</name>
    <name type="common">Robusta coffee</name>
    <dbReference type="NCBI Taxonomy" id="49390"/>
    <lineage>
        <taxon>Eukaryota</taxon>
        <taxon>Viridiplantae</taxon>
        <taxon>Streptophyta</taxon>
        <taxon>Embryophyta</taxon>
        <taxon>Tracheophyta</taxon>
        <taxon>Spermatophyta</taxon>
        <taxon>Magnoliopsida</taxon>
        <taxon>eudicotyledons</taxon>
        <taxon>Gunneridae</taxon>
        <taxon>Pentapetalae</taxon>
        <taxon>asterids</taxon>
        <taxon>lamiids</taxon>
        <taxon>Gentianales</taxon>
        <taxon>Rubiaceae</taxon>
        <taxon>Ixoroideae</taxon>
        <taxon>Gardenieae complex</taxon>
        <taxon>Bertiereae - Coffeeae clade</taxon>
        <taxon>Coffeeae</taxon>
        <taxon>Coffea</taxon>
    </lineage>
</organism>
<evidence type="ECO:0000256" key="5">
    <source>
        <dbReference type="SAM" id="MobiDB-lite"/>
    </source>
</evidence>
<evidence type="ECO:0000256" key="1">
    <source>
        <dbReference type="ARBA" id="ARBA00004167"/>
    </source>
</evidence>
<dbReference type="PANTHER" id="PTHR31234">
    <property type="entry name" value="LATE EMBRYOGENESIS ABUNDANT (LEA) HYDROXYPROLINE-RICH GLYCOPROTEIN FAMILY"/>
    <property type="match status" value="1"/>
</dbReference>
<keyword evidence="4 6" id="KW-0472">Membrane</keyword>
<dbReference type="OMA" id="WWPERRA"/>
<dbReference type="Pfam" id="PF03168">
    <property type="entry name" value="LEA_2"/>
    <property type="match status" value="1"/>
</dbReference>
<keyword evidence="2 6" id="KW-0812">Transmembrane</keyword>
<evidence type="ECO:0000259" key="7">
    <source>
        <dbReference type="Pfam" id="PF03168"/>
    </source>
</evidence>
<gene>
    <name evidence="8" type="ORF">GSCOC_T00023885001</name>
</gene>
<evidence type="ECO:0000256" key="2">
    <source>
        <dbReference type="ARBA" id="ARBA00022692"/>
    </source>
</evidence>
<dbReference type="InterPro" id="IPR004864">
    <property type="entry name" value="LEA_2"/>
</dbReference>
<dbReference type="GO" id="GO:0005886">
    <property type="term" value="C:plasma membrane"/>
    <property type="evidence" value="ECO:0007669"/>
    <property type="project" value="TreeGrafter"/>
</dbReference>
<dbReference type="PhylomeDB" id="A0A068UEZ8"/>
<evidence type="ECO:0000256" key="6">
    <source>
        <dbReference type="SAM" id="Phobius"/>
    </source>
</evidence>
<dbReference type="Gramene" id="CDP06857">
    <property type="protein sequence ID" value="CDP06857"/>
    <property type="gene ID" value="GSCOC_T00023885001"/>
</dbReference>